<dbReference type="Proteomes" id="UP001341297">
    <property type="component" value="Unassembled WGS sequence"/>
</dbReference>
<evidence type="ECO:0000313" key="2">
    <source>
        <dbReference type="EMBL" id="MEC0484530.1"/>
    </source>
</evidence>
<dbReference type="EMBL" id="LECW02000001">
    <property type="protein sequence ID" value="KRT95595.1"/>
    <property type="molecule type" value="Genomic_DNA"/>
</dbReference>
<proteinExistence type="predicted"/>
<reference evidence="2 4" key="3">
    <citation type="submission" date="2023-03" db="EMBL/GenBank/DDBJ databases">
        <title>Agriculturally important microbes genome sequencing.</title>
        <authorList>
            <person name="Dunlap C."/>
        </authorList>
    </citation>
    <scope>NUCLEOTIDE SEQUENCE [LARGE SCALE GENOMIC DNA]</scope>
    <source>
        <strain evidence="2 4">CBP-3203</strain>
    </source>
</reference>
<reference evidence="1 3" key="1">
    <citation type="journal article" date="2015" name="Int. J. Syst. Evol. Microbiol.">
        <title>Bacillus glycinifermentans sp. nov., isolated from fermented soybean paste.</title>
        <authorList>
            <person name="Kim S.J."/>
            <person name="Dunlap C.A."/>
            <person name="Kwon S.W."/>
            <person name="Rooney A.P."/>
        </authorList>
    </citation>
    <scope>NUCLEOTIDE SEQUENCE [LARGE SCALE GENOMIC DNA]</scope>
    <source>
        <strain evidence="1 3">GO-13</strain>
    </source>
</reference>
<dbReference type="OrthoDB" id="9942666at2"/>
<dbReference type="RefSeq" id="WP_048355748.1">
    <property type="nucleotide sequence ID" value="NZ_CP023481.1"/>
</dbReference>
<name>A0A0J6E7Y2_9BACI</name>
<gene>
    <name evidence="1" type="ORF">AB447_200320</name>
    <name evidence="2" type="ORF">P8828_06650</name>
</gene>
<comment type="caution">
    <text evidence="1">The sequence shown here is derived from an EMBL/GenBank/DDBJ whole genome shotgun (WGS) entry which is preliminary data.</text>
</comment>
<organism evidence="1 3">
    <name type="scientific">Bacillus glycinifermentans</name>
    <dbReference type="NCBI Taxonomy" id="1664069"/>
    <lineage>
        <taxon>Bacteria</taxon>
        <taxon>Bacillati</taxon>
        <taxon>Bacillota</taxon>
        <taxon>Bacilli</taxon>
        <taxon>Bacillales</taxon>
        <taxon>Bacillaceae</taxon>
        <taxon>Bacillus</taxon>
    </lineage>
</organism>
<evidence type="ECO:0000313" key="3">
    <source>
        <dbReference type="Proteomes" id="UP000036168"/>
    </source>
</evidence>
<accession>A0A0J6E7Y2</accession>
<dbReference type="Proteomes" id="UP000036168">
    <property type="component" value="Unassembled WGS sequence"/>
</dbReference>
<evidence type="ECO:0000313" key="4">
    <source>
        <dbReference type="Proteomes" id="UP001341297"/>
    </source>
</evidence>
<accession>A0A0J6EQQ4</accession>
<dbReference type="AlphaFoldDB" id="A0A0J6E7Y2"/>
<dbReference type="PATRIC" id="fig|1664069.3.peg.5479"/>
<sequence>MEFSTDLKSRIKKTIAKKGLLKPCTNCNHDEAIIIEPFIRLDLQDDSSVLSSGPEAIPSIAIVCAGCGKID</sequence>
<dbReference type="EMBL" id="JARRTL010000007">
    <property type="protein sequence ID" value="MEC0484530.1"/>
    <property type="molecule type" value="Genomic_DNA"/>
</dbReference>
<reference evidence="1" key="2">
    <citation type="submission" date="2015-10" db="EMBL/GenBank/DDBJ databases">
        <authorList>
            <person name="Gilbert D.G."/>
        </authorList>
    </citation>
    <scope>NUCLEOTIDE SEQUENCE</scope>
    <source>
        <strain evidence="1">GO-13</strain>
    </source>
</reference>
<protein>
    <submittedName>
        <fullName evidence="1">Uncharacterized protein</fullName>
    </submittedName>
</protein>
<evidence type="ECO:0000313" key="1">
    <source>
        <dbReference type="EMBL" id="KRT95595.1"/>
    </source>
</evidence>
<keyword evidence="4" id="KW-1185">Reference proteome</keyword>